<accession>A0AA35WY02</accession>
<keyword evidence="2" id="KW-1185">Reference proteome</keyword>
<name>A0AA35WY02_GEOBA</name>
<dbReference type="EMBL" id="CASHTH010002501">
    <property type="protein sequence ID" value="CAI8030805.1"/>
    <property type="molecule type" value="Genomic_DNA"/>
</dbReference>
<proteinExistence type="predicted"/>
<dbReference type="AlphaFoldDB" id="A0AA35WY02"/>
<protein>
    <submittedName>
        <fullName evidence="1">Uncharacterized protein</fullName>
    </submittedName>
</protein>
<evidence type="ECO:0000313" key="1">
    <source>
        <dbReference type="EMBL" id="CAI8030805.1"/>
    </source>
</evidence>
<gene>
    <name evidence="1" type="ORF">GBAR_LOCUS17477</name>
</gene>
<reference evidence="1" key="1">
    <citation type="submission" date="2023-03" db="EMBL/GenBank/DDBJ databases">
        <authorList>
            <person name="Steffen K."/>
            <person name="Cardenas P."/>
        </authorList>
    </citation>
    <scope>NUCLEOTIDE SEQUENCE</scope>
</reference>
<sequence length="66" mass="7432">MYVSTPKYTLKCISNNLVQIFQQLMHVAAKENATTPLLGYIQGIVFCPLVSLANKCLWQCSRVKNV</sequence>
<evidence type="ECO:0000313" key="2">
    <source>
        <dbReference type="Proteomes" id="UP001174909"/>
    </source>
</evidence>
<dbReference type="Proteomes" id="UP001174909">
    <property type="component" value="Unassembled WGS sequence"/>
</dbReference>
<feature type="non-terminal residue" evidence="1">
    <location>
        <position position="1"/>
    </location>
</feature>
<comment type="caution">
    <text evidence="1">The sequence shown here is derived from an EMBL/GenBank/DDBJ whole genome shotgun (WGS) entry which is preliminary data.</text>
</comment>
<organism evidence="1 2">
    <name type="scientific">Geodia barretti</name>
    <name type="common">Barrett's horny sponge</name>
    <dbReference type="NCBI Taxonomy" id="519541"/>
    <lineage>
        <taxon>Eukaryota</taxon>
        <taxon>Metazoa</taxon>
        <taxon>Porifera</taxon>
        <taxon>Demospongiae</taxon>
        <taxon>Heteroscleromorpha</taxon>
        <taxon>Tetractinellida</taxon>
        <taxon>Astrophorina</taxon>
        <taxon>Geodiidae</taxon>
        <taxon>Geodia</taxon>
    </lineage>
</organism>